<reference evidence="2" key="1">
    <citation type="journal article" date="2024" name="Proc. Natl. Acad. Sci. U.S.A.">
        <title>Extraordinary preservation of gene collinearity over three hundred million years revealed in homosporous lycophytes.</title>
        <authorList>
            <person name="Li C."/>
            <person name="Wickell D."/>
            <person name="Kuo L.Y."/>
            <person name="Chen X."/>
            <person name="Nie B."/>
            <person name="Liao X."/>
            <person name="Peng D."/>
            <person name="Ji J."/>
            <person name="Jenkins J."/>
            <person name="Williams M."/>
            <person name="Shu S."/>
            <person name="Plott C."/>
            <person name="Barry K."/>
            <person name="Rajasekar S."/>
            <person name="Grimwood J."/>
            <person name="Han X."/>
            <person name="Sun S."/>
            <person name="Hou Z."/>
            <person name="He W."/>
            <person name="Dai G."/>
            <person name="Sun C."/>
            <person name="Schmutz J."/>
            <person name="Leebens-Mack J.H."/>
            <person name="Li F.W."/>
            <person name="Wang L."/>
        </authorList>
    </citation>
    <scope>NUCLEOTIDE SEQUENCE [LARGE SCALE GENOMIC DNA]</scope>
    <source>
        <strain evidence="2">cv. PW_Plant_1</strain>
    </source>
</reference>
<gene>
    <name evidence="1" type="ORF">O6H91_12G040400</name>
</gene>
<keyword evidence="2" id="KW-1185">Reference proteome</keyword>
<organism evidence="1 2">
    <name type="scientific">Diphasiastrum complanatum</name>
    <name type="common">Issler's clubmoss</name>
    <name type="synonym">Lycopodium complanatum</name>
    <dbReference type="NCBI Taxonomy" id="34168"/>
    <lineage>
        <taxon>Eukaryota</taxon>
        <taxon>Viridiplantae</taxon>
        <taxon>Streptophyta</taxon>
        <taxon>Embryophyta</taxon>
        <taxon>Tracheophyta</taxon>
        <taxon>Lycopodiopsida</taxon>
        <taxon>Lycopodiales</taxon>
        <taxon>Lycopodiaceae</taxon>
        <taxon>Lycopodioideae</taxon>
        <taxon>Diphasiastrum</taxon>
    </lineage>
</organism>
<accession>A0ACC2C0S4</accession>
<dbReference type="Proteomes" id="UP001162992">
    <property type="component" value="Chromosome 12"/>
</dbReference>
<dbReference type="EMBL" id="CM055103">
    <property type="protein sequence ID" value="KAJ7535615.1"/>
    <property type="molecule type" value="Genomic_DNA"/>
</dbReference>
<evidence type="ECO:0000313" key="1">
    <source>
        <dbReference type="EMBL" id="KAJ7535615.1"/>
    </source>
</evidence>
<sequence length="216" mass="23653">MAALLGANVCWAGAGGHYNCRVFCPSYKLKYSAFTSISILKLREYSANPRSWCSKQKGILSLYGSAAYSALTCGSTPVLNHNASLTQEGLAAEYVNLHHAGLLCQNLERSIDFYCGVLGLQVNNERPDDKLPYRGAWLWVGSGMIHLMELPNPDPISGRPSHGGRDRHTCVKIKDVNRLKDVLERAGVSYTASKSGRPAVFTRDPDGNALEFAQFD</sequence>
<proteinExistence type="predicted"/>
<protein>
    <submittedName>
        <fullName evidence="1">Uncharacterized protein</fullName>
    </submittedName>
</protein>
<name>A0ACC2C0S4_DIPCM</name>
<evidence type="ECO:0000313" key="2">
    <source>
        <dbReference type="Proteomes" id="UP001162992"/>
    </source>
</evidence>
<comment type="caution">
    <text evidence="1">The sequence shown here is derived from an EMBL/GenBank/DDBJ whole genome shotgun (WGS) entry which is preliminary data.</text>
</comment>